<evidence type="ECO:0000313" key="2">
    <source>
        <dbReference type="EMBL" id="KAF7276824.1"/>
    </source>
</evidence>
<dbReference type="OrthoDB" id="616263at2759"/>
<protein>
    <recommendedName>
        <fullName evidence="4">Mos1 transposase HTH domain-containing protein</fullName>
    </recommendedName>
</protein>
<organism evidence="2 3">
    <name type="scientific">Rhynchophorus ferrugineus</name>
    <name type="common">Red palm weevil</name>
    <name type="synonym">Curculio ferrugineus</name>
    <dbReference type="NCBI Taxonomy" id="354439"/>
    <lineage>
        <taxon>Eukaryota</taxon>
        <taxon>Metazoa</taxon>
        <taxon>Ecdysozoa</taxon>
        <taxon>Arthropoda</taxon>
        <taxon>Hexapoda</taxon>
        <taxon>Insecta</taxon>
        <taxon>Pterygota</taxon>
        <taxon>Neoptera</taxon>
        <taxon>Endopterygota</taxon>
        <taxon>Coleoptera</taxon>
        <taxon>Polyphaga</taxon>
        <taxon>Cucujiformia</taxon>
        <taxon>Curculionidae</taxon>
        <taxon>Dryophthorinae</taxon>
        <taxon>Rhynchophorus</taxon>
    </lineage>
</organism>
<feature type="region of interest" description="Disordered" evidence="1">
    <location>
        <begin position="51"/>
        <end position="73"/>
    </location>
</feature>
<sequence>MYKKEFHVLIKYCFLKGKNTVEAKTWLDAEFPDTAAPKSAMKYWYTKFRRSEMSTEDGENSGRPKDVVTEENI</sequence>
<dbReference type="PANTHER" id="PTHR46060:SF1">
    <property type="entry name" value="MARINER MOS1 TRANSPOSASE-LIKE PROTEIN"/>
    <property type="match status" value="1"/>
</dbReference>
<dbReference type="EMBL" id="JAACXV010005400">
    <property type="protein sequence ID" value="KAF7276824.1"/>
    <property type="molecule type" value="Genomic_DNA"/>
</dbReference>
<proteinExistence type="predicted"/>
<dbReference type="PANTHER" id="PTHR46060">
    <property type="entry name" value="MARINER MOS1 TRANSPOSASE-LIKE PROTEIN"/>
    <property type="match status" value="1"/>
</dbReference>
<accession>A0A834MFW1</accession>
<gene>
    <name evidence="2" type="ORF">GWI33_009746</name>
</gene>
<evidence type="ECO:0000256" key="1">
    <source>
        <dbReference type="SAM" id="MobiDB-lite"/>
    </source>
</evidence>
<dbReference type="AlphaFoldDB" id="A0A834MFW1"/>
<reference evidence="2" key="1">
    <citation type="submission" date="2020-08" db="EMBL/GenBank/DDBJ databases">
        <title>Genome sequencing and assembly of the red palm weevil Rhynchophorus ferrugineus.</title>
        <authorList>
            <person name="Dias G.B."/>
            <person name="Bergman C.M."/>
            <person name="Manee M."/>
        </authorList>
    </citation>
    <scope>NUCLEOTIDE SEQUENCE</scope>
    <source>
        <strain evidence="2">AA-2017</strain>
        <tissue evidence="2">Whole larva</tissue>
    </source>
</reference>
<keyword evidence="3" id="KW-1185">Reference proteome</keyword>
<evidence type="ECO:0008006" key="4">
    <source>
        <dbReference type="Google" id="ProtNLM"/>
    </source>
</evidence>
<comment type="caution">
    <text evidence="2">The sequence shown here is derived from an EMBL/GenBank/DDBJ whole genome shotgun (WGS) entry which is preliminary data.</text>
</comment>
<evidence type="ECO:0000313" key="3">
    <source>
        <dbReference type="Proteomes" id="UP000625711"/>
    </source>
</evidence>
<feature type="compositionally biased region" description="Basic and acidic residues" evidence="1">
    <location>
        <begin position="60"/>
        <end position="73"/>
    </location>
</feature>
<dbReference type="Proteomes" id="UP000625711">
    <property type="component" value="Unassembled WGS sequence"/>
</dbReference>
<dbReference type="InterPro" id="IPR052709">
    <property type="entry name" value="Transposase-MT_Hybrid"/>
</dbReference>
<dbReference type="Gene3D" id="1.10.10.1450">
    <property type="match status" value="1"/>
</dbReference>
<name>A0A834MFW1_RHYFE</name>